<name>A0A9Q1IEA4_SYNKA</name>
<reference evidence="2" key="1">
    <citation type="journal article" date="2023" name="Science">
        <title>Genome structures resolve the early diversification of teleost fishes.</title>
        <authorList>
            <person name="Parey E."/>
            <person name="Louis A."/>
            <person name="Montfort J."/>
            <person name="Bouchez O."/>
            <person name="Roques C."/>
            <person name="Iampietro C."/>
            <person name="Lluch J."/>
            <person name="Castinel A."/>
            <person name="Donnadieu C."/>
            <person name="Desvignes T."/>
            <person name="Floi Bucao C."/>
            <person name="Jouanno E."/>
            <person name="Wen M."/>
            <person name="Mejri S."/>
            <person name="Dirks R."/>
            <person name="Jansen H."/>
            <person name="Henkel C."/>
            <person name="Chen W.J."/>
            <person name="Zahm M."/>
            <person name="Cabau C."/>
            <person name="Klopp C."/>
            <person name="Thompson A.W."/>
            <person name="Robinson-Rechavi M."/>
            <person name="Braasch I."/>
            <person name="Lecointre G."/>
            <person name="Bobe J."/>
            <person name="Postlethwait J.H."/>
            <person name="Berthelot C."/>
            <person name="Roest Crollius H."/>
            <person name="Guiguen Y."/>
        </authorList>
    </citation>
    <scope>NUCLEOTIDE SEQUENCE</scope>
    <source>
        <strain evidence="2">WJC10195</strain>
    </source>
</reference>
<organism evidence="2 3">
    <name type="scientific">Synaphobranchus kaupii</name>
    <name type="common">Kaup's arrowtooth eel</name>
    <dbReference type="NCBI Taxonomy" id="118154"/>
    <lineage>
        <taxon>Eukaryota</taxon>
        <taxon>Metazoa</taxon>
        <taxon>Chordata</taxon>
        <taxon>Craniata</taxon>
        <taxon>Vertebrata</taxon>
        <taxon>Euteleostomi</taxon>
        <taxon>Actinopterygii</taxon>
        <taxon>Neopterygii</taxon>
        <taxon>Teleostei</taxon>
        <taxon>Anguilliformes</taxon>
        <taxon>Synaphobranchidae</taxon>
        <taxon>Synaphobranchus</taxon>
    </lineage>
</organism>
<feature type="region of interest" description="Disordered" evidence="1">
    <location>
        <begin position="65"/>
        <end position="86"/>
    </location>
</feature>
<proteinExistence type="predicted"/>
<keyword evidence="3" id="KW-1185">Reference proteome</keyword>
<comment type="caution">
    <text evidence="2">The sequence shown here is derived from an EMBL/GenBank/DDBJ whole genome shotgun (WGS) entry which is preliminary data.</text>
</comment>
<dbReference type="EMBL" id="JAINUF010000019">
    <property type="protein sequence ID" value="KAJ8336464.1"/>
    <property type="molecule type" value="Genomic_DNA"/>
</dbReference>
<gene>
    <name evidence="2" type="ORF">SKAU_G00376840</name>
</gene>
<sequence>MCQTLTATSCHMRQFCNPVPHPGVYPPAGASVHSLFVVKSPRLTVLNRGGKKKRWKTAKDVWRVASASPRGGAQRDPRGPTRGAPLFHTFKIA</sequence>
<protein>
    <submittedName>
        <fullName evidence="2">Uncharacterized protein</fullName>
    </submittedName>
</protein>
<accession>A0A9Q1IEA4</accession>
<evidence type="ECO:0000313" key="2">
    <source>
        <dbReference type="EMBL" id="KAJ8336464.1"/>
    </source>
</evidence>
<evidence type="ECO:0000256" key="1">
    <source>
        <dbReference type="SAM" id="MobiDB-lite"/>
    </source>
</evidence>
<dbReference type="Proteomes" id="UP001152622">
    <property type="component" value="Chromosome 19"/>
</dbReference>
<dbReference type="AlphaFoldDB" id="A0A9Q1IEA4"/>
<evidence type="ECO:0000313" key="3">
    <source>
        <dbReference type="Proteomes" id="UP001152622"/>
    </source>
</evidence>